<evidence type="ECO:0000256" key="1">
    <source>
        <dbReference type="SAM" id="Phobius"/>
    </source>
</evidence>
<dbReference type="RefSeq" id="WP_100211782.1">
    <property type="nucleotide sequence ID" value="NZ_CP138495.1"/>
</dbReference>
<gene>
    <name evidence="2" type="ORF">MARIT_2802</name>
</gene>
<sequence length="331" mass="38474">MEKSTLVLNIHLEERKNNCIKGHITIATTTTIKIAQVVGTVYMELRGRMGGFKEEMFFFNIDENVVALKNTLHTIPFWFEVPKNSIESYKGKNFEVLYSFEADLRIASNEVEKLERSFFSRLKSTMNSMHSVKKSAYFLKENINKRYKVVSQTSFLTLEGNSVTGISSFFLVGFIYLILFKIFNFELQFFHIFICVIFLIFIVAIITFYKGKLIGKVSVKLVEAEKGFICKVYKKDFKLKNPKIYYKITESVIDTRGSSRSHYTEELYKSPITKLSKNNEEEVYFEYPNAKNLTPFSKGDVSIYWEVFLEGEFSGLTESYKTVIDVRSFTN</sequence>
<keyword evidence="1" id="KW-1133">Transmembrane helix</keyword>
<dbReference type="AlphaFoldDB" id="A0A2H1EDW6"/>
<evidence type="ECO:0000313" key="2">
    <source>
        <dbReference type="EMBL" id="SFZ84555.1"/>
    </source>
</evidence>
<name>A0A2H1EDW6_9FLAO</name>
<feature type="transmembrane region" description="Helical" evidence="1">
    <location>
        <begin position="163"/>
        <end position="183"/>
    </location>
</feature>
<dbReference type="GeneID" id="47724256"/>
<dbReference type="OrthoDB" id="10569at104267"/>
<reference evidence="2 3" key="1">
    <citation type="submission" date="2016-11" db="EMBL/GenBank/DDBJ databases">
        <authorList>
            <person name="Jaros S."/>
            <person name="Januszkiewicz K."/>
            <person name="Wedrychowicz H."/>
        </authorList>
    </citation>
    <scope>NUCLEOTIDE SEQUENCE [LARGE SCALE GENOMIC DNA]</scope>
    <source>
        <strain evidence="2">NCIMB 2154T</strain>
    </source>
</reference>
<evidence type="ECO:0000313" key="3">
    <source>
        <dbReference type="Proteomes" id="UP000231564"/>
    </source>
</evidence>
<keyword evidence="1" id="KW-0812">Transmembrane</keyword>
<protein>
    <submittedName>
        <fullName evidence="2">Uncharacterized protein</fullName>
    </submittedName>
</protein>
<keyword evidence="1" id="KW-0472">Membrane</keyword>
<dbReference type="KEGG" id="tmar:MARIT_2802"/>
<dbReference type="STRING" id="1349785.GCA_000509405_01842"/>
<organism evidence="2 3">
    <name type="scientific">Tenacibaculum maritimum NCIMB 2154</name>
    <dbReference type="NCBI Taxonomy" id="1349785"/>
    <lineage>
        <taxon>Bacteria</taxon>
        <taxon>Pseudomonadati</taxon>
        <taxon>Bacteroidota</taxon>
        <taxon>Flavobacteriia</taxon>
        <taxon>Flavobacteriales</taxon>
        <taxon>Flavobacteriaceae</taxon>
        <taxon>Tenacibaculum</taxon>
    </lineage>
</organism>
<feature type="transmembrane region" description="Helical" evidence="1">
    <location>
        <begin position="189"/>
        <end position="209"/>
    </location>
</feature>
<dbReference type="EMBL" id="LT634361">
    <property type="protein sequence ID" value="SFZ84555.1"/>
    <property type="molecule type" value="Genomic_DNA"/>
</dbReference>
<keyword evidence="3" id="KW-1185">Reference proteome</keyword>
<accession>A0A2H1EDW6</accession>
<dbReference type="Proteomes" id="UP000231564">
    <property type="component" value="Chromosome MARIT"/>
</dbReference>
<proteinExistence type="predicted"/>